<dbReference type="Pfam" id="PF02018">
    <property type="entry name" value="CBM_4_9"/>
    <property type="match status" value="1"/>
</dbReference>
<keyword evidence="4" id="KW-0326">Glycosidase</keyword>
<dbReference type="PIRSF" id="PIRSF001100">
    <property type="entry name" value="Beta_cellobiohydrolase"/>
    <property type="match status" value="1"/>
</dbReference>
<sequence>MRVLLRTALTGAAVLALTATAAPAFAAPSVPAAPTAVNLVKNGGFDSGTTSWWNGANTSMSVSGGALSVAVTGGGARWDAPIGQDGVAITAGRSYTISFDVKASKAAKIRSVVQLGANPWTPTHDADNIDVTTSFARKSFTFTSTLTTNAQVGFQLGGNGAFTLGLDNVSLTENTAAPQFYVDPRNNAQRWIDAHAGDELIPLIRDNIATRAGAKWFGSWSGYTEAEIATAVGNYVTDAQNAGKTPILAAYNIYGRDCGGYSAGGPLTAADYEKWIRGFATGIGNRPAMVILEPDAVAQMIDCGMSEADKTTRRNLLTFATQQLAAKAPQAWTYLDAGNDGWIAPAAMAQGLKESGIANVRGFAVNVSNYKSTARSEDYGTRVNAALPTPKKFVVDTSRNGGSTVDGDWCNARGAKLGTPSGPGTGAAEFLLWVKFPGDSDGECTHTGHSDPKAGEFSTALAKALITGNWAGV</sequence>
<dbReference type="Pfam" id="PF01341">
    <property type="entry name" value="Glyco_hydro_6"/>
    <property type="match status" value="1"/>
</dbReference>
<dbReference type="InterPro" id="IPR003305">
    <property type="entry name" value="CenC_carb-bd"/>
</dbReference>
<feature type="domain" description="CBM-cenC" evidence="5">
    <location>
        <begin position="38"/>
        <end position="154"/>
    </location>
</feature>
<keyword evidence="4" id="KW-0136">Cellulose degradation</keyword>
<keyword evidence="7" id="KW-1185">Reference proteome</keyword>
<dbReference type="RefSeq" id="WP_285667686.1">
    <property type="nucleotide sequence ID" value="NZ_BSTX01000010.1"/>
</dbReference>
<feature type="chain" id="PRO_5041015596" description="Glucanase" evidence="4">
    <location>
        <begin position="27"/>
        <end position="473"/>
    </location>
</feature>
<dbReference type="SUPFAM" id="SSF51989">
    <property type="entry name" value="Glycosyl hydrolases family 6, cellulases"/>
    <property type="match status" value="1"/>
</dbReference>
<keyword evidence="4" id="KW-0732">Signal</keyword>
<reference evidence="6" key="1">
    <citation type="submission" date="2023-03" db="EMBL/GenBank/DDBJ databases">
        <title>Actinorhabdospora filicis NBRC 111898.</title>
        <authorList>
            <person name="Ichikawa N."/>
            <person name="Sato H."/>
            <person name="Tonouchi N."/>
        </authorList>
    </citation>
    <scope>NUCLEOTIDE SEQUENCE</scope>
    <source>
        <strain evidence="6">NBRC 111898</strain>
    </source>
</reference>
<comment type="caution">
    <text evidence="6">The sequence shown here is derived from an EMBL/GenBank/DDBJ whole genome shotgun (WGS) entry which is preliminary data.</text>
</comment>
<dbReference type="GO" id="GO:0004553">
    <property type="term" value="F:hydrolase activity, hydrolyzing O-glycosyl compounds"/>
    <property type="evidence" value="ECO:0007669"/>
    <property type="project" value="InterPro"/>
</dbReference>
<dbReference type="InterPro" id="IPR008979">
    <property type="entry name" value="Galactose-bd-like_sf"/>
</dbReference>
<gene>
    <name evidence="6" type="ORF">Afil01_69060</name>
</gene>
<name>A0A9W6WCY7_9ACTN</name>
<keyword evidence="4" id="KW-0624">Polysaccharide degradation</keyword>
<evidence type="ECO:0000256" key="4">
    <source>
        <dbReference type="RuleBase" id="RU361186"/>
    </source>
</evidence>
<accession>A0A9W6WCY7</accession>
<feature type="signal peptide" evidence="4">
    <location>
        <begin position="1"/>
        <end position="26"/>
    </location>
</feature>
<comment type="similarity">
    <text evidence="4">Belongs to the glycosyl hydrolase family 6.</text>
</comment>
<feature type="binding site" evidence="3">
    <location>
        <position position="216"/>
    </location>
    <ligand>
        <name>substrate</name>
    </ligand>
</feature>
<feature type="binding site" evidence="3">
    <location>
        <position position="409"/>
    </location>
    <ligand>
        <name>substrate</name>
    </ligand>
</feature>
<organism evidence="6 7">
    <name type="scientific">Actinorhabdospora filicis</name>
    <dbReference type="NCBI Taxonomy" id="1785913"/>
    <lineage>
        <taxon>Bacteria</taxon>
        <taxon>Bacillati</taxon>
        <taxon>Actinomycetota</taxon>
        <taxon>Actinomycetes</taxon>
        <taxon>Micromonosporales</taxon>
        <taxon>Micromonosporaceae</taxon>
        <taxon>Actinorhabdospora</taxon>
    </lineage>
</organism>
<dbReference type="EC" id="3.2.1.-" evidence="4"/>
<dbReference type="EMBL" id="BSTX01000010">
    <property type="protein sequence ID" value="GLZ82099.1"/>
    <property type="molecule type" value="Genomic_DNA"/>
</dbReference>
<dbReference type="InterPro" id="IPR016288">
    <property type="entry name" value="Beta_cellobiohydrolase"/>
</dbReference>
<evidence type="ECO:0000256" key="1">
    <source>
        <dbReference type="ARBA" id="ARBA00022801"/>
    </source>
</evidence>
<feature type="active site" description="Proton donor" evidence="2">
    <location>
        <position position="295"/>
    </location>
</feature>
<evidence type="ECO:0000259" key="5">
    <source>
        <dbReference type="Pfam" id="PF02018"/>
    </source>
</evidence>
<feature type="binding site" evidence="3">
    <location>
        <position position="342"/>
    </location>
    <ligand>
        <name>substrate</name>
    </ligand>
</feature>
<proteinExistence type="inferred from homology"/>
<evidence type="ECO:0000313" key="6">
    <source>
        <dbReference type="EMBL" id="GLZ82099.1"/>
    </source>
</evidence>
<dbReference type="InterPro" id="IPR036434">
    <property type="entry name" value="Beta_cellobiohydrolase_sf"/>
</dbReference>
<dbReference type="Gene3D" id="3.20.20.40">
    <property type="entry name" value="1, 4-beta cellobiohydrolase"/>
    <property type="match status" value="1"/>
</dbReference>
<dbReference type="PANTHER" id="PTHR34876">
    <property type="match status" value="1"/>
</dbReference>
<evidence type="ECO:0000256" key="3">
    <source>
        <dbReference type="PIRSR" id="PIRSR001100-2"/>
    </source>
</evidence>
<dbReference type="PRINTS" id="PR00733">
    <property type="entry name" value="GLHYDRLASE6"/>
</dbReference>
<keyword evidence="4" id="KW-0119">Carbohydrate metabolism</keyword>
<dbReference type="GO" id="GO:0030245">
    <property type="term" value="P:cellulose catabolic process"/>
    <property type="evidence" value="ECO:0007669"/>
    <property type="project" value="UniProtKB-KW"/>
</dbReference>
<evidence type="ECO:0000256" key="2">
    <source>
        <dbReference type="PIRSR" id="PIRSR001100-1"/>
    </source>
</evidence>
<dbReference type="Gene3D" id="2.60.120.260">
    <property type="entry name" value="Galactose-binding domain-like"/>
    <property type="match status" value="1"/>
</dbReference>
<feature type="active site" description="Proton acceptor" evidence="2">
    <location>
        <position position="441"/>
    </location>
</feature>
<dbReference type="Proteomes" id="UP001165079">
    <property type="component" value="Unassembled WGS sequence"/>
</dbReference>
<keyword evidence="1 4" id="KW-0378">Hydrolase</keyword>
<protein>
    <recommendedName>
        <fullName evidence="4">Glucanase</fullName>
        <ecNumber evidence="4">3.2.1.-</ecNumber>
    </recommendedName>
</protein>
<dbReference type="PANTHER" id="PTHR34876:SF4">
    <property type="entry name" value="1,4-BETA-D-GLUCAN CELLOBIOHYDROLASE C-RELATED"/>
    <property type="match status" value="1"/>
</dbReference>
<feature type="binding site" evidence="3">
    <location>
        <position position="435"/>
    </location>
    <ligand>
        <name>substrate</name>
    </ligand>
</feature>
<dbReference type="AlphaFoldDB" id="A0A9W6WCY7"/>
<feature type="binding site" evidence="3">
    <location>
        <position position="369"/>
    </location>
    <ligand>
        <name>substrate</name>
    </ligand>
</feature>
<dbReference type="SUPFAM" id="SSF49785">
    <property type="entry name" value="Galactose-binding domain-like"/>
    <property type="match status" value="1"/>
</dbReference>
<evidence type="ECO:0000313" key="7">
    <source>
        <dbReference type="Proteomes" id="UP001165079"/>
    </source>
</evidence>